<evidence type="ECO:0000256" key="2">
    <source>
        <dbReference type="ARBA" id="ARBA00022679"/>
    </source>
</evidence>
<dbReference type="Gene3D" id="3.40.50.150">
    <property type="entry name" value="Vaccinia Virus protein VP39"/>
    <property type="match status" value="1"/>
</dbReference>
<evidence type="ECO:0000256" key="1">
    <source>
        <dbReference type="ARBA" id="ARBA00022603"/>
    </source>
</evidence>
<protein>
    <recommendedName>
        <fullName evidence="4">O-methyltransferase C-terminal domain-containing protein</fullName>
    </recommendedName>
</protein>
<dbReference type="GO" id="GO:0032259">
    <property type="term" value="P:methylation"/>
    <property type="evidence" value="ECO:0007669"/>
    <property type="project" value="UniProtKB-KW"/>
</dbReference>
<evidence type="ECO:0000313" key="5">
    <source>
        <dbReference type="EMBL" id="TCD71933.1"/>
    </source>
</evidence>
<dbReference type="OrthoDB" id="2410195at2759"/>
<reference evidence="5 6" key="1">
    <citation type="submission" date="2018-11" db="EMBL/GenBank/DDBJ databases">
        <title>Genome assembly of Steccherinum ochraceum LE-BIN_3174, the white-rot fungus of the Steccherinaceae family (The Residual Polyporoid clade, Polyporales, Basidiomycota).</title>
        <authorList>
            <person name="Fedorova T.V."/>
            <person name="Glazunova O.A."/>
            <person name="Landesman E.O."/>
            <person name="Moiseenko K.V."/>
            <person name="Psurtseva N.V."/>
            <person name="Savinova O.S."/>
            <person name="Shakhova N.V."/>
            <person name="Tyazhelova T.V."/>
            <person name="Vasina D.V."/>
        </authorList>
    </citation>
    <scope>NUCLEOTIDE SEQUENCE [LARGE SCALE GENOMIC DNA]</scope>
    <source>
        <strain evidence="5 6">LE-BIN_3174</strain>
    </source>
</reference>
<dbReference type="Proteomes" id="UP000292702">
    <property type="component" value="Unassembled WGS sequence"/>
</dbReference>
<sequence>MSGISELRALRDIFVSSIDQIIAVCDAEGTDFPKLDDPVHPDEFSPHGIRNNPKVSAAIELAVTAAYQAIQTIRSPPITIITEAAKHTVVTSLGIVERADVAEILRGAGPNGKHVTDIATHSGLDPKKLARILRLLATNHFFKEVSPDVFANNLLSSMLDSGKDITEPGFRENKHNSDQGMSALVGFNSDETIRSLAQWRDVLFDPQTAFSEDIVHCGWQPGLNTDLSMWDYYATPEGRYRGSRFNAVMANTNKLQPPQAAVKAFDWGSLPLDAVVVDVGGGQGHVSLEIARAFPNITVVLEDRLGVIADAHKYWSQYLPSHQKAGKLHLLEHDFFEPQPPLPKTPDVFFLRQIIHDWSDGLCVKILSHLRTAAGPHTKLFIVDSILDYACFSESQSTLMSDVNDVPKPLLPNMAGANLHAYQIDVLLGSVINAGERTIDGYKSVIEAGGWKLVEDSDTRVDLLDKYKYKPPG</sequence>
<evidence type="ECO:0000313" key="6">
    <source>
        <dbReference type="Proteomes" id="UP000292702"/>
    </source>
</evidence>
<dbReference type="InterPro" id="IPR036390">
    <property type="entry name" value="WH_DNA-bd_sf"/>
</dbReference>
<dbReference type="PANTHER" id="PTHR43712:SF2">
    <property type="entry name" value="O-METHYLTRANSFERASE CICE"/>
    <property type="match status" value="1"/>
</dbReference>
<evidence type="ECO:0000256" key="3">
    <source>
        <dbReference type="ARBA" id="ARBA00022691"/>
    </source>
</evidence>
<dbReference type="AlphaFoldDB" id="A0A4R0RVZ4"/>
<dbReference type="SUPFAM" id="SSF53335">
    <property type="entry name" value="S-adenosyl-L-methionine-dependent methyltransferases"/>
    <property type="match status" value="1"/>
</dbReference>
<organism evidence="5 6">
    <name type="scientific">Steccherinum ochraceum</name>
    <dbReference type="NCBI Taxonomy" id="92696"/>
    <lineage>
        <taxon>Eukaryota</taxon>
        <taxon>Fungi</taxon>
        <taxon>Dikarya</taxon>
        <taxon>Basidiomycota</taxon>
        <taxon>Agaricomycotina</taxon>
        <taxon>Agaricomycetes</taxon>
        <taxon>Polyporales</taxon>
        <taxon>Steccherinaceae</taxon>
        <taxon>Steccherinum</taxon>
    </lineage>
</organism>
<dbReference type="EMBL" id="RWJN01000001">
    <property type="protein sequence ID" value="TCD71933.1"/>
    <property type="molecule type" value="Genomic_DNA"/>
</dbReference>
<keyword evidence="2" id="KW-0808">Transferase</keyword>
<accession>A0A4R0RVZ4</accession>
<dbReference type="STRING" id="92696.A0A4R0RVZ4"/>
<dbReference type="Pfam" id="PF00891">
    <property type="entry name" value="Methyltransf_2"/>
    <property type="match status" value="1"/>
</dbReference>
<dbReference type="InterPro" id="IPR036388">
    <property type="entry name" value="WH-like_DNA-bd_sf"/>
</dbReference>
<name>A0A4R0RVZ4_9APHY</name>
<dbReference type="Gene3D" id="1.10.10.10">
    <property type="entry name" value="Winged helix-like DNA-binding domain superfamily/Winged helix DNA-binding domain"/>
    <property type="match status" value="1"/>
</dbReference>
<feature type="domain" description="O-methyltransferase C-terminal" evidence="4">
    <location>
        <begin position="242"/>
        <end position="404"/>
    </location>
</feature>
<dbReference type="PANTHER" id="PTHR43712">
    <property type="entry name" value="PUTATIVE (AFU_ORTHOLOGUE AFUA_4G14580)-RELATED"/>
    <property type="match status" value="1"/>
</dbReference>
<dbReference type="GO" id="GO:0008171">
    <property type="term" value="F:O-methyltransferase activity"/>
    <property type="evidence" value="ECO:0007669"/>
    <property type="project" value="InterPro"/>
</dbReference>
<gene>
    <name evidence="5" type="ORF">EIP91_000065</name>
</gene>
<keyword evidence="1" id="KW-0489">Methyltransferase</keyword>
<dbReference type="PROSITE" id="PS51683">
    <property type="entry name" value="SAM_OMT_II"/>
    <property type="match status" value="1"/>
</dbReference>
<dbReference type="InterPro" id="IPR016461">
    <property type="entry name" value="COMT-like"/>
</dbReference>
<evidence type="ECO:0000259" key="4">
    <source>
        <dbReference type="Pfam" id="PF00891"/>
    </source>
</evidence>
<dbReference type="InterPro" id="IPR001077">
    <property type="entry name" value="COMT_C"/>
</dbReference>
<keyword evidence="3" id="KW-0949">S-adenosyl-L-methionine</keyword>
<keyword evidence="6" id="KW-1185">Reference proteome</keyword>
<comment type="caution">
    <text evidence="5">The sequence shown here is derived from an EMBL/GenBank/DDBJ whole genome shotgun (WGS) entry which is preliminary data.</text>
</comment>
<dbReference type="InterPro" id="IPR029063">
    <property type="entry name" value="SAM-dependent_MTases_sf"/>
</dbReference>
<proteinExistence type="predicted"/>
<dbReference type="SUPFAM" id="SSF46785">
    <property type="entry name" value="Winged helix' DNA-binding domain"/>
    <property type="match status" value="1"/>
</dbReference>